<evidence type="ECO:0000313" key="7">
    <source>
        <dbReference type="EMBL" id="MDQ0116332.1"/>
    </source>
</evidence>
<dbReference type="PANTHER" id="PTHR47053:SF1">
    <property type="entry name" value="MUREIN DD-ENDOPEPTIDASE MEPH-RELATED"/>
    <property type="match status" value="1"/>
</dbReference>
<keyword evidence="3 7" id="KW-0378">Hydrolase</keyword>
<evidence type="ECO:0000256" key="3">
    <source>
        <dbReference type="ARBA" id="ARBA00022801"/>
    </source>
</evidence>
<dbReference type="EMBL" id="JAUSSU010000018">
    <property type="protein sequence ID" value="MDQ0116332.1"/>
    <property type="molecule type" value="Genomic_DNA"/>
</dbReference>
<dbReference type="RefSeq" id="WP_373459753.1">
    <property type="nucleotide sequence ID" value="NZ_JAUSSU010000018.1"/>
</dbReference>
<protein>
    <submittedName>
        <fullName evidence="7">Cell wall-associated NlpC family hydrolase</fullName>
    </submittedName>
</protein>
<evidence type="ECO:0000259" key="6">
    <source>
        <dbReference type="PROSITE" id="PS51935"/>
    </source>
</evidence>
<feature type="chain" id="PRO_5046354953" evidence="5">
    <location>
        <begin position="25"/>
        <end position="158"/>
    </location>
</feature>
<dbReference type="PANTHER" id="PTHR47053">
    <property type="entry name" value="MUREIN DD-ENDOPEPTIDASE MEPH-RELATED"/>
    <property type="match status" value="1"/>
</dbReference>
<dbReference type="Proteomes" id="UP001229346">
    <property type="component" value="Unassembled WGS sequence"/>
</dbReference>
<dbReference type="InterPro" id="IPR000064">
    <property type="entry name" value="NLP_P60_dom"/>
</dbReference>
<dbReference type="SUPFAM" id="SSF54001">
    <property type="entry name" value="Cysteine proteinases"/>
    <property type="match status" value="1"/>
</dbReference>
<name>A0ABT9U9K7_PAEHA</name>
<dbReference type="PROSITE" id="PS51935">
    <property type="entry name" value="NLPC_P60"/>
    <property type="match status" value="1"/>
</dbReference>
<gene>
    <name evidence="7" type="ORF">J2T15_005808</name>
</gene>
<keyword evidence="5" id="KW-0732">Signal</keyword>
<feature type="signal peptide" evidence="5">
    <location>
        <begin position="1"/>
        <end position="24"/>
    </location>
</feature>
<keyword evidence="8" id="KW-1185">Reference proteome</keyword>
<evidence type="ECO:0000313" key="8">
    <source>
        <dbReference type="Proteomes" id="UP001229346"/>
    </source>
</evidence>
<comment type="similarity">
    <text evidence="1">Belongs to the peptidase C40 family.</text>
</comment>
<evidence type="ECO:0000256" key="1">
    <source>
        <dbReference type="ARBA" id="ARBA00007074"/>
    </source>
</evidence>
<dbReference type="GO" id="GO:0016787">
    <property type="term" value="F:hydrolase activity"/>
    <property type="evidence" value="ECO:0007669"/>
    <property type="project" value="UniProtKB-KW"/>
</dbReference>
<feature type="domain" description="NlpC/P60" evidence="6">
    <location>
        <begin position="21"/>
        <end position="146"/>
    </location>
</feature>
<evidence type="ECO:0000256" key="5">
    <source>
        <dbReference type="SAM" id="SignalP"/>
    </source>
</evidence>
<dbReference type="Gene3D" id="3.90.1720.10">
    <property type="entry name" value="endopeptidase domain like (from Nostoc punctiforme)"/>
    <property type="match status" value="1"/>
</dbReference>
<reference evidence="7 8" key="1">
    <citation type="submission" date="2023-07" db="EMBL/GenBank/DDBJ databases">
        <title>Sorghum-associated microbial communities from plants grown in Nebraska, USA.</title>
        <authorList>
            <person name="Schachtman D."/>
        </authorList>
    </citation>
    <scope>NUCLEOTIDE SEQUENCE [LARGE SCALE GENOMIC DNA]</scope>
    <source>
        <strain evidence="7 8">CC482</strain>
    </source>
</reference>
<accession>A0ABT9U9K7</accession>
<keyword evidence="2" id="KW-0645">Protease</keyword>
<evidence type="ECO:0000256" key="2">
    <source>
        <dbReference type="ARBA" id="ARBA00022670"/>
    </source>
</evidence>
<sequence>MKKITVMLLGLALLLAFQAGSAFADSKMNGFINDVIGTPYKSGGTTAKGFDCSGFTNYVFAKMGIDLPRVSSDQATVGTKVAKTDLIAGDLVFFDTSGGNNSAISHVGIYIGDGKFVHASVSRGVVVDKIDSSYYKPRYVTARRILGEEAFTTYADAK</sequence>
<dbReference type="InterPro" id="IPR038765">
    <property type="entry name" value="Papain-like_cys_pep_sf"/>
</dbReference>
<proteinExistence type="inferred from homology"/>
<organism evidence="7 8">
    <name type="scientific">Paenibacillus harenae</name>
    <dbReference type="NCBI Taxonomy" id="306543"/>
    <lineage>
        <taxon>Bacteria</taxon>
        <taxon>Bacillati</taxon>
        <taxon>Bacillota</taxon>
        <taxon>Bacilli</taxon>
        <taxon>Bacillales</taxon>
        <taxon>Paenibacillaceae</taxon>
        <taxon>Paenibacillus</taxon>
    </lineage>
</organism>
<dbReference type="Pfam" id="PF00877">
    <property type="entry name" value="NLPC_P60"/>
    <property type="match status" value="1"/>
</dbReference>
<dbReference type="InterPro" id="IPR051202">
    <property type="entry name" value="Peptidase_C40"/>
</dbReference>
<evidence type="ECO:0000256" key="4">
    <source>
        <dbReference type="ARBA" id="ARBA00022807"/>
    </source>
</evidence>
<comment type="caution">
    <text evidence="7">The sequence shown here is derived from an EMBL/GenBank/DDBJ whole genome shotgun (WGS) entry which is preliminary data.</text>
</comment>
<keyword evidence="4" id="KW-0788">Thiol protease</keyword>